<comment type="caution">
    <text evidence="2">The sequence shown here is derived from an EMBL/GenBank/DDBJ whole genome shotgun (WGS) entry which is preliminary data.</text>
</comment>
<sequence>MLGQHFALVITTALLLPMLGSVIIFSILTIALLYARARIFAYPVHKPMLLNLFLSWIPIICVSIALFFFLTSLTTQLWLVILLLCIWFVFFPNSTYLVTEFHHLKEEVNTVPFWFDTIVILSLALCGVLLGGFSLLLIHRILDLYLAPVFSWLVIVVYLFLSNIGIYIGRFLRFNSWDVLTNPLGLTKGILAIFKERQKSRSLLLFSTLFTLFLLAFYLFLYSAVTPITWILEMLIQRYPKLPF</sequence>
<feature type="transmembrane region" description="Helical" evidence="1">
    <location>
        <begin position="111"/>
        <end position="138"/>
    </location>
</feature>
<dbReference type="EMBL" id="BSRI01000001">
    <property type="protein sequence ID" value="GLV53970.1"/>
    <property type="molecule type" value="Genomic_DNA"/>
</dbReference>
<evidence type="ECO:0000256" key="1">
    <source>
        <dbReference type="SAM" id="Phobius"/>
    </source>
</evidence>
<keyword evidence="1" id="KW-1133">Transmembrane helix</keyword>
<evidence type="ECO:0000313" key="2">
    <source>
        <dbReference type="EMBL" id="GLV53970.1"/>
    </source>
</evidence>
<feature type="transmembrane region" description="Helical" evidence="1">
    <location>
        <begin position="76"/>
        <end position="99"/>
    </location>
</feature>
<keyword evidence="1" id="KW-0472">Membrane</keyword>
<name>A0ABQ6FNI0_9CHLR</name>
<accession>A0ABQ6FNI0</accession>
<proteinExistence type="predicted"/>
<dbReference type="RefSeq" id="WP_338247689.1">
    <property type="nucleotide sequence ID" value="NZ_BSRI01000001.1"/>
</dbReference>
<keyword evidence="1" id="KW-0812">Transmembrane</keyword>
<feature type="transmembrane region" description="Helical" evidence="1">
    <location>
        <begin position="203"/>
        <end position="225"/>
    </location>
</feature>
<dbReference type="Pfam" id="PF07099">
    <property type="entry name" value="DUF1361"/>
    <property type="match status" value="1"/>
</dbReference>
<reference evidence="2 3" key="1">
    <citation type="submission" date="2023-02" db="EMBL/GenBank/DDBJ databases">
        <title>Dictyobacter halimunensis sp. nov., a new member of the class Ktedonobacteria from forest soil in a geothermal area.</title>
        <authorList>
            <person name="Rachmania M.K."/>
            <person name="Ningsih F."/>
            <person name="Sakai Y."/>
            <person name="Yabe S."/>
            <person name="Yokota A."/>
            <person name="Sjamsuridzal W."/>
        </authorList>
    </citation>
    <scope>NUCLEOTIDE SEQUENCE [LARGE SCALE GENOMIC DNA]</scope>
    <source>
        <strain evidence="2 3">S3.2.2.5</strain>
    </source>
</reference>
<dbReference type="Proteomes" id="UP001344906">
    <property type="component" value="Unassembled WGS sequence"/>
</dbReference>
<protein>
    <recommendedName>
        <fullName evidence="4">DUF1361 domain-containing protein</fullName>
    </recommendedName>
</protein>
<organism evidence="2 3">
    <name type="scientific">Dictyobacter halimunensis</name>
    <dbReference type="NCBI Taxonomy" id="3026934"/>
    <lineage>
        <taxon>Bacteria</taxon>
        <taxon>Bacillati</taxon>
        <taxon>Chloroflexota</taxon>
        <taxon>Ktedonobacteria</taxon>
        <taxon>Ktedonobacterales</taxon>
        <taxon>Dictyobacteraceae</taxon>
        <taxon>Dictyobacter</taxon>
    </lineage>
</organism>
<keyword evidence="3" id="KW-1185">Reference proteome</keyword>
<feature type="transmembrane region" description="Helical" evidence="1">
    <location>
        <begin position="6"/>
        <end position="35"/>
    </location>
</feature>
<feature type="transmembrane region" description="Helical" evidence="1">
    <location>
        <begin position="144"/>
        <end position="168"/>
    </location>
</feature>
<feature type="transmembrane region" description="Helical" evidence="1">
    <location>
        <begin position="47"/>
        <end position="70"/>
    </location>
</feature>
<evidence type="ECO:0000313" key="3">
    <source>
        <dbReference type="Proteomes" id="UP001344906"/>
    </source>
</evidence>
<evidence type="ECO:0008006" key="4">
    <source>
        <dbReference type="Google" id="ProtNLM"/>
    </source>
</evidence>
<dbReference type="InterPro" id="IPR009793">
    <property type="entry name" value="DUF1361"/>
</dbReference>
<gene>
    <name evidence="2" type="ORF">KDH_08210</name>
</gene>